<protein>
    <recommendedName>
        <fullName evidence="5">Glucose-methanol-choline oxidoreductase N-terminal domain-containing protein</fullName>
    </recommendedName>
</protein>
<keyword evidence="3" id="KW-0274">FAD</keyword>
<dbReference type="InterPro" id="IPR012132">
    <property type="entry name" value="GMC_OxRdtase"/>
</dbReference>
<keyword evidence="4" id="KW-0732">Signal</keyword>
<dbReference type="AlphaFoldDB" id="A0AAD7ZVH3"/>
<dbReference type="Proteomes" id="UP001233999">
    <property type="component" value="Unassembled WGS sequence"/>
</dbReference>
<dbReference type="InterPro" id="IPR007867">
    <property type="entry name" value="GMC_OxRtase_C"/>
</dbReference>
<dbReference type="Pfam" id="PF00732">
    <property type="entry name" value="GMC_oxred_N"/>
    <property type="match status" value="1"/>
</dbReference>
<reference evidence="6" key="1">
    <citation type="journal article" date="2023" name="IScience">
        <title>Live-bearing cockroach genome reveals convergent evolutionary mechanisms linked to viviparity in insects and beyond.</title>
        <authorList>
            <person name="Fouks B."/>
            <person name="Harrison M.C."/>
            <person name="Mikhailova A.A."/>
            <person name="Marchal E."/>
            <person name="English S."/>
            <person name="Carruthers M."/>
            <person name="Jennings E.C."/>
            <person name="Chiamaka E.L."/>
            <person name="Frigard R.A."/>
            <person name="Pippel M."/>
            <person name="Attardo G.M."/>
            <person name="Benoit J.B."/>
            <person name="Bornberg-Bauer E."/>
            <person name="Tobe S.S."/>
        </authorList>
    </citation>
    <scope>NUCLEOTIDE SEQUENCE</scope>
    <source>
        <strain evidence="6">Stay&amp;Tobe</strain>
    </source>
</reference>
<gene>
    <name evidence="6" type="ORF">L9F63_028375</name>
</gene>
<feature type="binding site" evidence="3">
    <location>
        <position position="142"/>
    </location>
    <ligand>
        <name>FAD</name>
        <dbReference type="ChEBI" id="CHEBI:57692"/>
    </ligand>
</feature>
<dbReference type="PIRSF" id="PIRSF000137">
    <property type="entry name" value="Alcohol_oxidase"/>
    <property type="match status" value="1"/>
</dbReference>
<comment type="cofactor">
    <cofactor evidence="3">
        <name>FAD</name>
        <dbReference type="ChEBI" id="CHEBI:57692"/>
    </cofactor>
</comment>
<organism evidence="6 7">
    <name type="scientific">Diploptera punctata</name>
    <name type="common">Pacific beetle cockroach</name>
    <dbReference type="NCBI Taxonomy" id="6984"/>
    <lineage>
        <taxon>Eukaryota</taxon>
        <taxon>Metazoa</taxon>
        <taxon>Ecdysozoa</taxon>
        <taxon>Arthropoda</taxon>
        <taxon>Hexapoda</taxon>
        <taxon>Insecta</taxon>
        <taxon>Pterygota</taxon>
        <taxon>Neoptera</taxon>
        <taxon>Polyneoptera</taxon>
        <taxon>Dictyoptera</taxon>
        <taxon>Blattodea</taxon>
        <taxon>Blaberoidea</taxon>
        <taxon>Blaberidae</taxon>
        <taxon>Diplopterinae</taxon>
        <taxon>Diploptera</taxon>
    </lineage>
</organism>
<dbReference type="PANTHER" id="PTHR11552">
    <property type="entry name" value="GLUCOSE-METHANOL-CHOLINE GMC OXIDOREDUCTASE"/>
    <property type="match status" value="1"/>
</dbReference>
<keyword evidence="7" id="KW-1185">Reference proteome</keyword>
<feature type="active site" description="Proton acceptor" evidence="2">
    <location>
        <position position="600"/>
    </location>
</feature>
<evidence type="ECO:0000256" key="4">
    <source>
        <dbReference type="SAM" id="SignalP"/>
    </source>
</evidence>
<dbReference type="EMBL" id="JASPKZ010006900">
    <property type="protein sequence ID" value="KAJ9586583.1"/>
    <property type="molecule type" value="Genomic_DNA"/>
</dbReference>
<feature type="binding site" evidence="3">
    <location>
        <position position="280"/>
    </location>
    <ligand>
        <name>FAD</name>
        <dbReference type="ChEBI" id="CHEBI:57692"/>
    </ligand>
</feature>
<comment type="similarity">
    <text evidence="1">Belongs to the GMC oxidoreductase family.</text>
</comment>
<evidence type="ECO:0000256" key="2">
    <source>
        <dbReference type="PIRSR" id="PIRSR000137-1"/>
    </source>
</evidence>
<dbReference type="SUPFAM" id="SSF51905">
    <property type="entry name" value="FAD/NAD(P)-binding domain"/>
    <property type="match status" value="1"/>
</dbReference>
<evidence type="ECO:0000259" key="5">
    <source>
        <dbReference type="PROSITE" id="PS00624"/>
    </source>
</evidence>
<dbReference type="Gene3D" id="3.50.50.60">
    <property type="entry name" value="FAD/NAD(P)-binding domain"/>
    <property type="match status" value="1"/>
</dbReference>
<feature type="chain" id="PRO_5041918921" description="Glucose-methanol-choline oxidoreductase N-terminal domain-containing protein" evidence="4">
    <location>
        <begin position="23"/>
        <end position="626"/>
    </location>
</feature>
<reference evidence="6" key="2">
    <citation type="submission" date="2023-05" db="EMBL/GenBank/DDBJ databases">
        <authorList>
            <person name="Fouks B."/>
        </authorList>
    </citation>
    <scope>NUCLEOTIDE SEQUENCE</scope>
    <source>
        <strain evidence="6">Stay&amp;Tobe</strain>
        <tissue evidence="6">Testes</tissue>
    </source>
</reference>
<feature type="non-terminal residue" evidence="6">
    <location>
        <position position="1"/>
    </location>
</feature>
<evidence type="ECO:0000313" key="6">
    <source>
        <dbReference type="EMBL" id="KAJ9586583.1"/>
    </source>
</evidence>
<accession>A0AAD7ZVH3</accession>
<evidence type="ECO:0000256" key="1">
    <source>
        <dbReference type="ARBA" id="ARBA00010790"/>
    </source>
</evidence>
<feature type="domain" description="Glucose-methanol-choline oxidoreductase N-terminal" evidence="5">
    <location>
        <begin position="317"/>
        <end position="331"/>
    </location>
</feature>
<dbReference type="GO" id="GO:0016614">
    <property type="term" value="F:oxidoreductase activity, acting on CH-OH group of donors"/>
    <property type="evidence" value="ECO:0007669"/>
    <property type="project" value="InterPro"/>
</dbReference>
<dbReference type="Gene3D" id="3.30.560.10">
    <property type="entry name" value="Glucose Oxidase, domain 3"/>
    <property type="match status" value="1"/>
</dbReference>
<feature type="binding site" evidence="3">
    <location>
        <begin position="555"/>
        <end position="556"/>
    </location>
    <ligand>
        <name>FAD</name>
        <dbReference type="ChEBI" id="CHEBI:57692"/>
    </ligand>
</feature>
<dbReference type="Pfam" id="PF05199">
    <property type="entry name" value="GMC_oxred_C"/>
    <property type="match status" value="1"/>
</dbReference>
<feature type="active site" description="Proton donor" evidence="2">
    <location>
        <position position="556"/>
    </location>
</feature>
<evidence type="ECO:0000313" key="7">
    <source>
        <dbReference type="Proteomes" id="UP001233999"/>
    </source>
</evidence>
<sequence length="626" mass="70773">SDRLSNKMKICILLILISTSLAEPLWDSAIRLSSAINNFLKEGTKHFEEEPRDEANILAEYDFIIVGAGSAGCVLANRLSEVSGWNILLIEAGGKENYVMDIPLTVTSMQFTEANWMYKLEPSGNVCLAMWQNRCLVPRGKVMGGSSTINFMIYTRGNKHNYNRWEQMGNPGWGYKDVLPYFLKLENMSIPELRTDSIYHSTSGEVPVNYAPYRTPLADAFLEAGKELGYSVLDYNGETPIGFSYIQTNTRNGSRWSASRAYLHPIRNRKNLHVKKWSLVTKILIEPSEKVAYGVEFIQNNRKYIVKAKKEVIISAGAVNSPQLLMLSGIGPSEHLTEKNIEVIQDLKVGYNLMDHIGILSINFIVNQSVSLREWDLIKDFKFVEYMSSQTGPFTVPGASEAVAFYDSNDPFNPDGDPDFEFMLFSSCFSSTTLIHHTVGIRQNIYDKIYKPIEKYHAWSGVPIVLKPFSRGQILLRTKDPRVKPLIYFDFLKDERDLEAQLFGVKKIIEISKTEAFQKYGSRLNDIPIPGCEKFVLNSDDYWKCAIRHFSFPVWHLGGTCKMGPKSDTSAVVDSTLKVYGVKNLRVIDASIMPELPAAHTHVPAMMIGEKGADLIKQEWEFKNAL</sequence>
<evidence type="ECO:0000256" key="3">
    <source>
        <dbReference type="PIRSR" id="PIRSR000137-2"/>
    </source>
</evidence>
<dbReference type="PROSITE" id="PS00624">
    <property type="entry name" value="GMC_OXRED_2"/>
    <property type="match status" value="1"/>
</dbReference>
<dbReference type="GO" id="GO:0050660">
    <property type="term" value="F:flavin adenine dinucleotide binding"/>
    <property type="evidence" value="ECO:0007669"/>
    <property type="project" value="InterPro"/>
</dbReference>
<name>A0AAD7ZVH3_DIPPU</name>
<dbReference type="PANTHER" id="PTHR11552:SF158">
    <property type="entry name" value="GH23626P-RELATED"/>
    <property type="match status" value="1"/>
</dbReference>
<dbReference type="InterPro" id="IPR036188">
    <property type="entry name" value="FAD/NAD-bd_sf"/>
</dbReference>
<comment type="caution">
    <text evidence="6">The sequence shown here is derived from an EMBL/GenBank/DDBJ whole genome shotgun (WGS) entry which is preliminary data.</text>
</comment>
<dbReference type="InterPro" id="IPR000172">
    <property type="entry name" value="GMC_OxRdtase_N"/>
</dbReference>
<proteinExistence type="inferred from homology"/>
<keyword evidence="3" id="KW-0285">Flavoprotein</keyword>
<dbReference type="SUPFAM" id="SSF54373">
    <property type="entry name" value="FAD-linked reductases, C-terminal domain"/>
    <property type="match status" value="1"/>
</dbReference>
<feature type="signal peptide" evidence="4">
    <location>
        <begin position="1"/>
        <end position="22"/>
    </location>
</feature>